<evidence type="ECO:0000313" key="4">
    <source>
        <dbReference type="EMBL" id="CAH2052383.1"/>
    </source>
</evidence>
<feature type="signal peptide" evidence="2">
    <location>
        <begin position="1"/>
        <end position="15"/>
    </location>
</feature>
<proteinExistence type="predicted"/>
<dbReference type="Proteomes" id="UP000836841">
    <property type="component" value="Chromosome 3"/>
</dbReference>
<keyword evidence="1 2" id="KW-0732">Signal</keyword>
<sequence length="99" mass="10793">MMLILILSISQYVKGNKELALASMSEKGLPPNPWSCVTKTMQIPNCVDAVKHFKLSNITSDCCSVLLGVMHDCFGILFPMGFVNRVMIKVSCKVLGIGS</sequence>
<dbReference type="EMBL" id="OU466859">
    <property type="protein sequence ID" value="CAH2052383.1"/>
    <property type="molecule type" value="Genomic_DNA"/>
</dbReference>
<protein>
    <recommendedName>
        <fullName evidence="3">Prolamin-like domain-containing protein</fullName>
    </recommendedName>
</protein>
<evidence type="ECO:0000256" key="2">
    <source>
        <dbReference type="SAM" id="SignalP"/>
    </source>
</evidence>
<name>A0AAU9RVM4_THLAR</name>
<evidence type="ECO:0000313" key="5">
    <source>
        <dbReference type="Proteomes" id="UP000836841"/>
    </source>
</evidence>
<dbReference type="Pfam" id="PF05617">
    <property type="entry name" value="Prolamin_like"/>
    <property type="match status" value="1"/>
</dbReference>
<gene>
    <name evidence="4" type="ORF">TAV2_LOCUS9176</name>
</gene>
<feature type="domain" description="Prolamin-like" evidence="3">
    <location>
        <begin position="36"/>
        <end position="82"/>
    </location>
</feature>
<evidence type="ECO:0000256" key="1">
    <source>
        <dbReference type="ARBA" id="ARBA00022729"/>
    </source>
</evidence>
<keyword evidence="5" id="KW-1185">Reference proteome</keyword>
<organism evidence="4 5">
    <name type="scientific">Thlaspi arvense</name>
    <name type="common">Field penny-cress</name>
    <dbReference type="NCBI Taxonomy" id="13288"/>
    <lineage>
        <taxon>Eukaryota</taxon>
        <taxon>Viridiplantae</taxon>
        <taxon>Streptophyta</taxon>
        <taxon>Embryophyta</taxon>
        <taxon>Tracheophyta</taxon>
        <taxon>Spermatophyta</taxon>
        <taxon>Magnoliopsida</taxon>
        <taxon>eudicotyledons</taxon>
        <taxon>Gunneridae</taxon>
        <taxon>Pentapetalae</taxon>
        <taxon>rosids</taxon>
        <taxon>malvids</taxon>
        <taxon>Brassicales</taxon>
        <taxon>Brassicaceae</taxon>
        <taxon>Thlaspideae</taxon>
        <taxon>Thlaspi</taxon>
    </lineage>
</organism>
<reference evidence="4 5" key="1">
    <citation type="submission" date="2022-03" db="EMBL/GenBank/DDBJ databases">
        <authorList>
            <person name="Nunn A."/>
            <person name="Chopra R."/>
            <person name="Nunn A."/>
            <person name="Contreras Garrido A."/>
        </authorList>
    </citation>
    <scope>NUCLEOTIDE SEQUENCE [LARGE SCALE GENOMIC DNA]</scope>
</reference>
<dbReference type="AlphaFoldDB" id="A0AAU9RVM4"/>
<dbReference type="InterPro" id="IPR008502">
    <property type="entry name" value="Prolamin-like"/>
</dbReference>
<evidence type="ECO:0000259" key="3">
    <source>
        <dbReference type="Pfam" id="PF05617"/>
    </source>
</evidence>
<accession>A0AAU9RVM4</accession>
<feature type="chain" id="PRO_5043415058" description="Prolamin-like domain-containing protein" evidence="2">
    <location>
        <begin position="16"/>
        <end position="99"/>
    </location>
</feature>